<dbReference type="EMBL" id="MU866353">
    <property type="protein sequence ID" value="KAK4173311.1"/>
    <property type="molecule type" value="Genomic_DNA"/>
</dbReference>
<evidence type="ECO:0000256" key="1">
    <source>
        <dbReference type="SAM" id="Phobius"/>
    </source>
</evidence>
<protein>
    <submittedName>
        <fullName evidence="2">Uncharacterized protein</fullName>
    </submittedName>
</protein>
<keyword evidence="1" id="KW-0472">Membrane</keyword>
<reference evidence="2" key="2">
    <citation type="submission" date="2023-05" db="EMBL/GenBank/DDBJ databases">
        <authorList>
            <consortium name="Lawrence Berkeley National Laboratory"/>
            <person name="Steindorff A."/>
            <person name="Hensen N."/>
            <person name="Bonometti L."/>
            <person name="Westerberg I."/>
            <person name="Brannstrom I.O."/>
            <person name="Guillou S."/>
            <person name="Cros-Aarteil S."/>
            <person name="Calhoun S."/>
            <person name="Haridas S."/>
            <person name="Kuo A."/>
            <person name="Mondo S."/>
            <person name="Pangilinan J."/>
            <person name="Riley R."/>
            <person name="Labutti K."/>
            <person name="Andreopoulos B."/>
            <person name="Lipzen A."/>
            <person name="Chen C."/>
            <person name="Yanf M."/>
            <person name="Daum C."/>
            <person name="Ng V."/>
            <person name="Clum A."/>
            <person name="Ohm R."/>
            <person name="Martin F."/>
            <person name="Silar P."/>
            <person name="Natvig D."/>
            <person name="Lalanne C."/>
            <person name="Gautier V."/>
            <person name="Ament-Velasquez S.L."/>
            <person name="Kruys A."/>
            <person name="Hutchinson M.I."/>
            <person name="Powell A.J."/>
            <person name="Barry K."/>
            <person name="Miller A.N."/>
            <person name="Grigoriev I.V."/>
            <person name="Debuchy R."/>
            <person name="Gladieux P."/>
            <person name="Thoren M.H."/>
            <person name="Johannesson H."/>
        </authorList>
    </citation>
    <scope>NUCLEOTIDE SEQUENCE</scope>
    <source>
        <strain evidence="2">CBS 892.96</strain>
    </source>
</reference>
<evidence type="ECO:0000313" key="2">
    <source>
        <dbReference type="EMBL" id="KAK4173311.1"/>
    </source>
</evidence>
<feature type="transmembrane region" description="Helical" evidence="1">
    <location>
        <begin position="64"/>
        <end position="83"/>
    </location>
</feature>
<keyword evidence="1" id="KW-0812">Transmembrane</keyword>
<dbReference type="Proteomes" id="UP001302321">
    <property type="component" value="Unassembled WGS sequence"/>
</dbReference>
<comment type="caution">
    <text evidence="2">The sequence shown here is derived from an EMBL/GenBank/DDBJ whole genome shotgun (WGS) entry which is preliminary data.</text>
</comment>
<keyword evidence="3" id="KW-1185">Reference proteome</keyword>
<reference evidence="2" key="1">
    <citation type="journal article" date="2023" name="Mol. Phylogenet. Evol.">
        <title>Genome-scale phylogeny and comparative genomics of the fungal order Sordariales.</title>
        <authorList>
            <person name="Hensen N."/>
            <person name="Bonometti L."/>
            <person name="Westerberg I."/>
            <person name="Brannstrom I.O."/>
            <person name="Guillou S."/>
            <person name="Cros-Aarteil S."/>
            <person name="Calhoun S."/>
            <person name="Haridas S."/>
            <person name="Kuo A."/>
            <person name="Mondo S."/>
            <person name="Pangilinan J."/>
            <person name="Riley R."/>
            <person name="LaButti K."/>
            <person name="Andreopoulos B."/>
            <person name="Lipzen A."/>
            <person name="Chen C."/>
            <person name="Yan M."/>
            <person name="Daum C."/>
            <person name="Ng V."/>
            <person name="Clum A."/>
            <person name="Steindorff A."/>
            <person name="Ohm R.A."/>
            <person name="Martin F."/>
            <person name="Silar P."/>
            <person name="Natvig D.O."/>
            <person name="Lalanne C."/>
            <person name="Gautier V."/>
            <person name="Ament-Velasquez S.L."/>
            <person name="Kruys A."/>
            <person name="Hutchinson M.I."/>
            <person name="Powell A.J."/>
            <person name="Barry K."/>
            <person name="Miller A.N."/>
            <person name="Grigoriev I.V."/>
            <person name="Debuchy R."/>
            <person name="Gladieux P."/>
            <person name="Hiltunen Thoren M."/>
            <person name="Johannesson H."/>
        </authorList>
    </citation>
    <scope>NUCLEOTIDE SEQUENCE</scope>
    <source>
        <strain evidence="2">CBS 892.96</strain>
    </source>
</reference>
<evidence type="ECO:0000313" key="3">
    <source>
        <dbReference type="Proteomes" id="UP001302321"/>
    </source>
</evidence>
<gene>
    <name evidence="2" type="ORF">QBC36DRAFT_59671</name>
</gene>
<sequence>MPNNNQIHVTLPLVISTLPLHIIPKPLPWHFIIHSRKVLMTRALTPTPQIFNLDPHSIASHDLILAWPTLAIWSAIMFVRVTGLGPFERQKLLTFPTDWAILQQDNPFLGPDSPER</sequence>
<accession>A0AAN6W2Y9</accession>
<keyword evidence="1" id="KW-1133">Transmembrane helix</keyword>
<organism evidence="2 3">
    <name type="scientific">Triangularia setosa</name>
    <dbReference type="NCBI Taxonomy" id="2587417"/>
    <lineage>
        <taxon>Eukaryota</taxon>
        <taxon>Fungi</taxon>
        <taxon>Dikarya</taxon>
        <taxon>Ascomycota</taxon>
        <taxon>Pezizomycotina</taxon>
        <taxon>Sordariomycetes</taxon>
        <taxon>Sordariomycetidae</taxon>
        <taxon>Sordariales</taxon>
        <taxon>Podosporaceae</taxon>
        <taxon>Triangularia</taxon>
    </lineage>
</organism>
<name>A0AAN6W2Y9_9PEZI</name>
<dbReference type="AlphaFoldDB" id="A0AAN6W2Y9"/>
<proteinExistence type="predicted"/>